<keyword evidence="4" id="KW-1134">Transmembrane beta strand</keyword>
<evidence type="ECO:0000256" key="5">
    <source>
        <dbReference type="ARBA" id="ARBA00022692"/>
    </source>
</evidence>
<feature type="coiled-coil region" evidence="8">
    <location>
        <begin position="304"/>
        <end position="354"/>
    </location>
</feature>
<comment type="similarity">
    <text evidence="2">Belongs to the outer membrane factor (OMF) (TC 1.B.17) family.</text>
</comment>
<keyword evidence="5" id="KW-0812">Transmembrane</keyword>
<evidence type="ECO:0000313" key="9">
    <source>
        <dbReference type="EMBL" id="KPL15494.1"/>
    </source>
</evidence>
<keyword evidence="7" id="KW-0998">Cell outer membrane</keyword>
<keyword evidence="3" id="KW-0813">Transport</keyword>
<evidence type="ECO:0000256" key="3">
    <source>
        <dbReference type="ARBA" id="ARBA00022448"/>
    </source>
</evidence>
<dbReference type="Gene3D" id="1.20.1600.10">
    <property type="entry name" value="Outer membrane efflux proteins (OEP)"/>
    <property type="match status" value="1"/>
</dbReference>
<proteinExistence type="inferred from homology"/>
<dbReference type="EMBL" id="LJVE01000013">
    <property type="protein sequence ID" value="KPL15494.1"/>
    <property type="molecule type" value="Genomic_DNA"/>
</dbReference>
<comment type="subcellular location">
    <subcellularLocation>
        <location evidence="1">Cell outer membrane</location>
    </subcellularLocation>
</comment>
<dbReference type="PANTHER" id="PTHR30026">
    <property type="entry name" value="OUTER MEMBRANE PROTEIN TOLC"/>
    <property type="match status" value="1"/>
</dbReference>
<dbReference type="InterPro" id="IPR051906">
    <property type="entry name" value="TolC-like"/>
</dbReference>
<dbReference type="GO" id="GO:0009279">
    <property type="term" value="C:cell outer membrane"/>
    <property type="evidence" value="ECO:0007669"/>
    <property type="project" value="UniProtKB-SubCell"/>
</dbReference>
<evidence type="ECO:0000256" key="4">
    <source>
        <dbReference type="ARBA" id="ARBA00022452"/>
    </source>
</evidence>
<sequence length="413" mass="47051">MIFLLLFAQIDSLSMDQTIHRALANSPIYGESRVSLEKSRIQFYQVLVELLPTAYVTGTYTKSEYQGFTSSGYDGSFQFTMPVFDLDIISAIFAAHGQMKGSTIQHDADVSNLILRIKTAYYNLINALELLESVEVTIERAQENLKLVEAKYELGAASRLELLQGEVFYLNAQQDRSRARTLEISAQEELKSILGTVGDIYPTDVLRDPGFTDMPDLDSLMAILYDVNYGVRIARELKNVSRVNLISSYLAFLPRISLFYGYNVSSDSFVFDFQYYNDNAMRNYGISVSFPIFEIKHLIFKYLNAKKELQKSEYAERRAELETEKVLRTTYYSLRESLDKLQFAKKSLDAANEAASISREQYALGITSFLDFLTSEKAIYDARVSYTSALSDYYVQQATFSYLLGTLTLNKEH</sequence>
<evidence type="ECO:0000313" key="10">
    <source>
        <dbReference type="Proteomes" id="UP000050975"/>
    </source>
</evidence>
<dbReference type="GO" id="GO:0015562">
    <property type="term" value="F:efflux transmembrane transporter activity"/>
    <property type="evidence" value="ECO:0007669"/>
    <property type="project" value="InterPro"/>
</dbReference>
<gene>
    <name evidence="9" type="ORF">AMJ74_01320</name>
</gene>
<evidence type="ECO:0000256" key="8">
    <source>
        <dbReference type="SAM" id="Coils"/>
    </source>
</evidence>
<feature type="coiled-coil region" evidence="8">
    <location>
        <begin position="124"/>
        <end position="151"/>
    </location>
</feature>
<evidence type="ECO:0008006" key="11">
    <source>
        <dbReference type="Google" id="ProtNLM"/>
    </source>
</evidence>
<dbReference type="SUPFAM" id="SSF56954">
    <property type="entry name" value="Outer membrane efflux proteins (OEP)"/>
    <property type="match status" value="1"/>
</dbReference>
<evidence type="ECO:0000256" key="1">
    <source>
        <dbReference type="ARBA" id="ARBA00004442"/>
    </source>
</evidence>
<dbReference type="Pfam" id="PF02321">
    <property type="entry name" value="OEP"/>
    <property type="match status" value="2"/>
</dbReference>
<evidence type="ECO:0000256" key="6">
    <source>
        <dbReference type="ARBA" id="ARBA00023136"/>
    </source>
</evidence>
<protein>
    <recommendedName>
        <fullName evidence="11">Transporter</fullName>
    </recommendedName>
</protein>
<dbReference type="GO" id="GO:1990281">
    <property type="term" value="C:efflux pump complex"/>
    <property type="evidence" value="ECO:0007669"/>
    <property type="project" value="TreeGrafter"/>
</dbReference>
<name>A0A0S8K0D5_UNCW3</name>
<reference evidence="9 10" key="1">
    <citation type="journal article" date="2015" name="Microbiome">
        <title>Genomic resolution of linkages in carbon, nitrogen, and sulfur cycling among widespread estuary sediment bacteria.</title>
        <authorList>
            <person name="Baker B.J."/>
            <person name="Lazar C.S."/>
            <person name="Teske A.P."/>
            <person name="Dick G.J."/>
        </authorList>
    </citation>
    <scope>NUCLEOTIDE SEQUENCE [LARGE SCALE GENOMIC DNA]</scope>
    <source>
        <strain evidence="9">SM1_77</strain>
    </source>
</reference>
<keyword evidence="6" id="KW-0472">Membrane</keyword>
<organism evidence="9 10">
    <name type="scientific">candidate division WOR_3 bacterium SM1_77</name>
    <dbReference type="NCBI Taxonomy" id="1703778"/>
    <lineage>
        <taxon>Bacteria</taxon>
        <taxon>Bacteria division WOR-3</taxon>
    </lineage>
</organism>
<dbReference type="PANTHER" id="PTHR30026:SF20">
    <property type="entry name" value="OUTER MEMBRANE PROTEIN TOLC"/>
    <property type="match status" value="1"/>
</dbReference>
<dbReference type="GO" id="GO:0015288">
    <property type="term" value="F:porin activity"/>
    <property type="evidence" value="ECO:0007669"/>
    <property type="project" value="TreeGrafter"/>
</dbReference>
<comment type="caution">
    <text evidence="9">The sequence shown here is derived from an EMBL/GenBank/DDBJ whole genome shotgun (WGS) entry which is preliminary data.</text>
</comment>
<accession>A0A0S8K0D5</accession>
<evidence type="ECO:0000256" key="2">
    <source>
        <dbReference type="ARBA" id="ARBA00007613"/>
    </source>
</evidence>
<dbReference type="InterPro" id="IPR003423">
    <property type="entry name" value="OMP_efflux"/>
</dbReference>
<keyword evidence="8" id="KW-0175">Coiled coil</keyword>
<dbReference type="AlphaFoldDB" id="A0A0S8K0D5"/>
<dbReference type="Proteomes" id="UP000050975">
    <property type="component" value="Unassembled WGS sequence"/>
</dbReference>
<evidence type="ECO:0000256" key="7">
    <source>
        <dbReference type="ARBA" id="ARBA00023237"/>
    </source>
</evidence>